<protein>
    <recommendedName>
        <fullName evidence="7">Phosphatidylglycerol--prolipoprotein diacylglyceryl transferase</fullName>
        <ecNumber evidence="7">2.5.1.145</ecNumber>
    </recommendedName>
</protein>
<dbReference type="PANTHER" id="PTHR30589">
    <property type="entry name" value="PROLIPOPROTEIN DIACYLGLYCERYL TRANSFERASE"/>
    <property type="match status" value="1"/>
</dbReference>
<accession>A0ABZ2Y870</accession>
<comment type="function">
    <text evidence="7">Catalyzes the transfer of the diacylglyceryl group from phosphatidylglycerol to the sulfhydryl group of the N-terminal cysteine of a prolipoprotein, the first step in the formation of mature lipoproteins.</text>
</comment>
<keyword evidence="4 7" id="KW-0812">Transmembrane</keyword>
<dbReference type="Pfam" id="PF01790">
    <property type="entry name" value="LGT"/>
    <property type="match status" value="1"/>
</dbReference>
<proteinExistence type="inferred from homology"/>
<evidence type="ECO:0000313" key="9">
    <source>
        <dbReference type="Proteomes" id="UP001486565"/>
    </source>
</evidence>
<evidence type="ECO:0000313" key="8">
    <source>
        <dbReference type="EMBL" id="WZL70193.1"/>
    </source>
</evidence>
<evidence type="ECO:0000256" key="5">
    <source>
        <dbReference type="ARBA" id="ARBA00022989"/>
    </source>
</evidence>
<dbReference type="InterPro" id="IPR001640">
    <property type="entry name" value="Lgt"/>
</dbReference>
<gene>
    <name evidence="7 8" type="primary">lgt</name>
    <name evidence="8" type="ORF">QBE51_01295</name>
</gene>
<keyword evidence="9" id="KW-1185">Reference proteome</keyword>
<evidence type="ECO:0000256" key="1">
    <source>
        <dbReference type="ARBA" id="ARBA00007150"/>
    </source>
</evidence>
<keyword evidence="6 7" id="KW-0472">Membrane</keyword>
<dbReference type="EMBL" id="CP121687">
    <property type="protein sequence ID" value="WZL70193.1"/>
    <property type="molecule type" value="Genomic_DNA"/>
</dbReference>
<feature type="transmembrane region" description="Helical" evidence="7">
    <location>
        <begin position="63"/>
        <end position="85"/>
    </location>
</feature>
<dbReference type="RefSeq" id="WP_341877156.1">
    <property type="nucleotide sequence ID" value="NZ_CP121687.1"/>
</dbReference>
<organism evidence="8 9">
    <name type="scientific">Defluviitalea saccharophila</name>
    <dbReference type="NCBI Taxonomy" id="879970"/>
    <lineage>
        <taxon>Bacteria</taxon>
        <taxon>Bacillati</taxon>
        <taxon>Bacillota</taxon>
        <taxon>Clostridia</taxon>
        <taxon>Lachnospirales</taxon>
        <taxon>Defluviitaleaceae</taxon>
        <taxon>Defluviitalea</taxon>
    </lineage>
</organism>
<keyword evidence="5 7" id="KW-1133">Transmembrane helix</keyword>
<name>A0ABZ2Y870_9FIRM</name>
<evidence type="ECO:0000256" key="3">
    <source>
        <dbReference type="ARBA" id="ARBA00022679"/>
    </source>
</evidence>
<evidence type="ECO:0000256" key="7">
    <source>
        <dbReference type="HAMAP-Rule" id="MF_01147"/>
    </source>
</evidence>
<dbReference type="HAMAP" id="MF_01147">
    <property type="entry name" value="Lgt"/>
    <property type="match status" value="1"/>
</dbReference>
<dbReference type="EC" id="2.5.1.145" evidence="7"/>
<comment type="similarity">
    <text evidence="1 7">Belongs to the Lgt family.</text>
</comment>
<feature type="binding site" evidence="7">
    <location>
        <position position="148"/>
    </location>
    <ligand>
        <name>a 1,2-diacyl-sn-glycero-3-phospho-(1'-sn-glycerol)</name>
        <dbReference type="ChEBI" id="CHEBI:64716"/>
    </ligand>
</feature>
<comment type="subcellular location">
    <subcellularLocation>
        <location evidence="7">Cell membrane</location>
        <topology evidence="7">Multi-pass membrane protein</topology>
    </subcellularLocation>
</comment>
<evidence type="ECO:0000256" key="2">
    <source>
        <dbReference type="ARBA" id="ARBA00022475"/>
    </source>
</evidence>
<keyword evidence="3 7" id="KW-0808">Transferase</keyword>
<dbReference type="NCBIfam" id="TIGR00544">
    <property type="entry name" value="lgt"/>
    <property type="match status" value="1"/>
</dbReference>
<evidence type="ECO:0000256" key="6">
    <source>
        <dbReference type="ARBA" id="ARBA00023136"/>
    </source>
</evidence>
<comment type="pathway">
    <text evidence="7">Protein modification; lipoprotein biosynthesis (diacylglyceryl transfer).</text>
</comment>
<feature type="transmembrane region" description="Helical" evidence="7">
    <location>
        <begin position="259"/>
        <end position="279"/>
    </location>
</feature>
<dbReference type="PROSITE" id="PS01311">
    <property type="entry name" value="LGT"/>
    <property type="match status" value="1"/>
</dbReference>
<dbReference type="Proteomes" id="UP001486565">
    <property type="component" value="Chromosome"/>
</dbReference>
<feature type="transmembrane region" description="Helical" evidence="7">
    <location>
        <begin position="105"/>
        <end position="122"/>
    </location>
</feature>
<evidence type="ECO:0000256" key="4">
    <source>
        <dbReference type="ARBA" id="ARBA00022692"/>
    </source>
</evidence>
<dbReference type="PANTHER" id="PTHR30589:SF0">
    <property type="entry name" value="PHOSPHATIDYLGLYCEROL--PROLIPOPROTEIN DIACYLGLYCERYL TRANSFERASE"/>
    <property type="match status" value="1"/>
</dbReference>
<sequence length="287" mass="32935">MDKMPEVWFPHLNIKIYELNSVAFNIFGFPVYWYGVIIGSAVICGLLLALREAKRTDQNPEDYIDFLLYALIAALIGARLYYVIFSWESYKDNLLKVFAFREGGLAIYGGVLAAILVAWIFTKKRKLSFGLLADTAAPSLILGQSIGRWGNFFNQEAFGRYTNSTFAMRLMRENVGQRLTEDILNNISIYNGIEYIQVHPTFLYESLWNFGIFLFLLWYRRRKRFTGEVFLLYLIGYGCGRVWIEGLRADQLIIGNTGIAVSQLLSGILIVCAIAFLIYKRKNTKEI</sequence>
<comment type="catalytic activity">
    <reaction evidence="7">
        <text>L-cysteinyl-[prolipoprotein] + a 1,2-diacyl-sn-glycero-3-phospho-(1'-sn-glycerol) = an S-1,2-diacyl-sn-glyceryl-L-cysteinyl-[prolipoprotein] + sn-glycerol 1-phosphate + H(+)</text>
        <dbReference type="Rhea" id="RHEA:56712"/>
        <dbReference type="Rhea" id="RHEA-COMP:14679"/>
        <dbReference type="Rhea" id="RHEA-COMP:14680"/>
        <dbReference type="ChEBI" id="CHEBI:15378"/>
        <dbReference type="ChEBI" id="CHEBI:29950"/>
        <dbReference type="ChEBI" id="CHEBI:57685"/>
        <dbReference type="ChEBI" id="CHEBI:64716"/>
        <dbReference type="ChEBI" id="CHEBI:140658"/>
        <dbReference type="EC" id="2.5.1.145"/>
    </reaction>
</comment>
<keyword evidence="2 7" id="KW-1003">Cell membrane</keyword>
<feature type="transmembrane region" description="Helical" evidence="7">
    <location>
        <begin position="225"/>
        <end position="244"/>
    </location>
</feature>
<feature type="transmembrane region" description="Helical" evidence="7">
    <location>
        <begin position="31"/>
        <end position="51"/>
    </location>
</feature>
<reference evidence="8 9" key="1">
    <citation type="submission" date="2023-03" db="EMBL/GenBank/DDBJ databases">
        <title>Novel Species.</title>
        <authorList>
            <person name="Ma S."/>
        </authorList>
    </citation>
    <scope>NUCLEOTIDE SEQUENCE [LARGE SCALE GENOMIC DNA]</scope>
    <source>
        <strain evidence="8 9">LIND6LT2</strain>
    </source>
</reference>
<dbReference type="GO" id="GO:0008961">
    <property type="term" value="F:phosphatidylglycerol-prolipoprotein diacylglyceryl transferase activity"/>
    <property type="evidence" value="ECO:0007669"/>
    <property type="project" value="UniProtKB-EC"/>
</dbReference>